<dbReference type="EMBL" id="BAABRT010000001">
    <property type="protein sequence ID" value="GAA5523474.1"/>
    <property type="molecule type" value="Genomic_DNA"/>
</dbReference>
<dbReference type="Pfam" id="PF00498">
    <property type="entry name" value="FHA"/>
    <property type="match status" value="1"/>
</dbReference>
<gene>
    <name evidence="3" type="ORF">Maes01_00019</name>
</gene>
<keyword evidence="1" id="KW-1133">Transmembrane helix</keyword>
<organism evidence="3 4">
    <name type="scientific">Microbulbifer aestuariivivens</name>
    <dbReference type="NCBI Taxonomy" id="1908308"/>
    <lineage>
        <taxon>Bacteria</taxon>
        <taxon>Pseudomonadati</taxon>
        <taxon>Pseudomonadota</taxon>
        <taxon>Gammaproteobacteria</taxon>
        <taxon>Cellvibrionales</taxon>
        <taxon>Microbulbiferaceae</taxon>
        <taxon>Microbulbifer</taxon>
    </lineage>
</organism>
<keyword evidence="4" id="KW-1185">Reference proteome</keyword>
<dbReference type="InterPro" id="IPR050923">
    <property type="entry name" value="Cell_Proc_Reg/RNA_Proc"/>
</dbReference>
<dbReference type="InterPro" id="IPR000253">
    <property type="entry name" value="FHA_dom"/>
</dbReference>
<proteinExistence type="predicted"/>
<keyword evidence="1" id="KW-0472">Membrane</keyword>
<dbReference type="InterPro" id="IPR032030">
    <property type="entry name" value="YscD_cytoplasmic_dom"/>
</dbReference>
<name>A0ABP9WJT7_9GAMM</name>
<feature type="transmembrane region" description="Helical" evidence="1">
    <location>
        <begin position="279"/>
        <end position="298"/>
    </location>
</feature>
<feature type="domain" description="FHA" evidence="2">
    <location>
        <begin position="31"/>
        <end position="80"/>
    </location>
</feature>
<sequence>MGSPFKDNVSMFKLCDLKDVSQSVWLVAPRVTIGRAGSCDFTVADDSVAKLQAEILVEGDALTLNNLAGSGVLAVNGLPVDSSCPLKLNDKVSVGSRTLGIIDPKVTRLKASSSAATVAWALRANHPAIAGKVYPVRETTVVGRSDDCDITFSLSHLSRRHARLDIRDGLLFVSDLGSANGTYLNNKRVIETRVRRGDELRFDTLSFSVVGPADDLNQTTIRPALTVPQGAGAAASEVEAKVRDRSAAAAERAPVATDTTRERQRMADGAEVAERGQGILLWVGLLTAAAVVTGYFWARWQGIL</sequence>
<dbReference type="SMART" id="SM00240">
    <property type="entry name" value="FHA"/>
    <property type="match status" value="2"/>
</dbReference>
<keyword evidence="1" id="KW-0812">Transmembrane</keyword>
<evidence type="ECO:0000256" key="1">
    <source>
        <dbReference type="SAM" id="Phobius"/>
    </source>
</evidence>
<evidence type="ECO:0000313" key="4">
    <source>
        <dbReference type="Proteomes" id="UP001408594"/>
    </source>
</evidence>
<dbReference type="Proteomes" id="UP001408594">
    <property type="component" value="Unassembled WGS sequence"/>
</dbReference>
<evidence type="ECO:0000259" key="2">
    <source>
        <dbReference type="PROSITE" id="PS50006"/>
    </source>
</evidence>
<dbReference type="PROSITE" id="PS50006">
    <property type="entry name" value="FHA_DOMAIN"/>
    <property type="match status" value="2"/>
</dbReference>
<dbReference type="Pfam" id="PF16697">
    <property type="entry name" value="Yop-YscD_cpl"/>
    <property type="match status" value="1"/>
</dbReference>
<dbReference type="Gene3D" id="2.60.200.20">
    <property type="match status" value="2"/>
</dbReference>
<dbReference type="InterPro" id="IPR008984">
    <property type="entry name" value="SMAD_FHA_dom_sf"/>
</dbReference>
<reference evidence="3 4" key="1">
    <citation type="submission" date="2024-02" db="EMBL/GenBank/DDBJ databases">
        <title>Microbulbifer aestuariivivens NBRC 112533.</title>
        <authorList>
            <person name="Ichikawa N."/>
            <person name="Katano-Makiyama Y."/>
            <person name="Hidaka K."/>
        </authorList>
    </citation>
    <scope>NUCLEOTIDE SEQUENCE [LARGE SCALE GENOMIC DNA]</scope>
    <source>
        <strain evidence="3 4">NBRC 112533</strain>
    </source>
</reference>
<dbReference type="CDD" id="cd00060">
    <property type="entry name" value="FHA"/>
    <property type="match status" value="2"/>
</dbReference>
<protein>
    <recommendedName>
        <fullName evidence="2">FHA domain-containing protein</fullName>
    </recommendedName>
</protein>
<evidence type="ECO:0000313" key="3">
    <source>
        <dbReference type="EMBL" id="GAA5523474.1"/>
    </source>
</evidence>
<comment type="caution">
    <text evidence="3">The sequence shown here is derived from an EMBL/GenBank/DDBJ whole genome shotgun (WGS) entry which is preliminary data.</text>
</comment>
<accession>A0ABP9WJT7</accession>
<dbReference type="PANTHER" id="PTHR23308">
    <property type="entry name" value="NUCLEAR INHIBITOR OF PROTEIN PHOSPHATASE-1"/>
    <property type="match status" value="1"/>
</dbReference>
<dbReference type="SUPFAM" id="SSF49879">
    <property type="entry name" value="SMAD/FHA domain"/>
    <property type="match status" value="2"/>
</dbReference>
<feature type="domain" description="FHA" evidence="2">
    <location>
        <begin position="140"/>
        <end position="189"/>
    </location>
</feature>